<accession>A0A6M1LKN2</accession>
<keyword evidence="1" id="KW-0472">Membrane</keyword>
<dbReference type="PANTHER" id="PTHR37947:SF1">
    <property type="entry name" value="BLL2462 PROTEIN"/>
    <property type="match status" value="1"/>
</dbReference>
<evidence type="ECO:0000313" key="3">
    <source>
        <dbReference type="Proteomes" id="UP000475385"/>
    </source>
</evidence>
<dbReference type="AlphaFoldDB" id="A0A6M1LKN2"/>
<proteinExistence type="predicted"/>
<protein>
    <recommendedName>
        <fullName evidence="4">Glutamine amidotransferase domain-containing protein</fullName>
    </recommendedName>
</protein>
<keyword evidence="3" id="KW-1185">Reference proteome</keyword>
<dbReference type="Proteomes" id="UP000475385">
    <property type="component" value="Unassembled WGS sequence"/>
</dbReference>
<gene>
    <name evidence="2" type="ORF">G3576_11760</name>
</gene>
<sequence>MKQALAGIDFAPVIPLWLLAALAALALVALLPGLLRVVRNSAGAASWAPAPGIWLRALAFAALVLALANPRLVEETRETRPDIALLVVDRSDSAVLGPREAQITAAREQIEARARRLPELELRTVEVPEGGNQGTRLFSAMERALADIPRARLAGVVALTDGQVHDVPAAPALDAPFHLLLPGRPGEVDRRIRVVEAPGFGIVGRPVELRVVVEDQGAPPGGAARLTIRRDGQPPRVESVPVGREHRIAVPIERGGPTVVEITAETRPGEVSEINNRAVVSINGVRDRLRVLLVSGEPHAGQRTWRRLLKADPNVDLVHFTILRPPEKDDLTPLHELALIAFPVRELFQVKLREFDLIVFDRFANRGLLPPVYLRNIADYVRGGGALLMSVGPEFAGPTSLASTPLGQILPARPPTGAGAAQAALLEQPFRPMVTETGARHPVTEGLPGANVLGPALADATWGRWYRAMRADARAGSTVMEGPNGTPLMVLDRVGEGRVALMLSDHIWLWSRGHDGGGPQQELLRRIAHWTMKEPELEEEDLTARIDQGHLTIVRRSLEAGPPPEITITAPDGTVTRQQAEARGGGRAVVEMPAVQAGVWQAADGRRTAFAAAEAPNPMEIADLRAEEARLRPLAEATGGAVRWLGADAVPLVPELRRVALGRDQHGGASPGPGWIGLRRNADHTVTGITALPLLPPWLALPLVLGLALVAWRREGR</sequence>
<organism evidence="2 3">
    <name type="scientific">Falsiroseomonas algicola</name>
    <dbReference type="NCBI Taxonomy" id="2716930"/>
    <lineage>
        <taxon>Bacteria</taxon>
        <taxon>Pseudomonadati</taxon>
        <taxon>Pseudomonadota</taxon>
        <taxon>Alphaproteobacteria</taxon>
        <taxon>Acetobacterales</taxon>
        <taxon>Roseomonadaceae</taxon>
        <taxon>Falsiroseomonas</taxon>
    </lineage>
</organism>
<evidence type="ECO:0000256" key="1">
    <source>
        <dbReference type="SAM" id="Phobius"/>
    </source>
</evidence>
<feature type="transmembrane region" description="Helical" evidence="1">
    <location>
        <begin position="694"/>
        <end position="712"/>
    </location>
</feature>
<dbReference type="SUPFAM" id="SSF52317">
    <property type="entry name" value="Class I glutamine amidotransferase-like"/>
    <property type="match status" value="1"/>
</dbReference>
<dbReference type="Gene3D" id="3.40.50.880">
    <property type="match status" value="1"/>
</dbReference>
<dbReference type="EMBL" id="JAAIKB010000004">
    <property type="protein sequence ID" value="NGM20692.1"/>
    <property type="molecule type" value="Genomic_DNA"/>
</dbReference>
<dbReference type="CDD" id="cd03143">
    <property type="entry name" value="A4_beta-galactosidase_middle_domain"/>
    <property type="match status" value="1"/>
</dbReference>
<reference evidence="2 3" key="1">
    <citation type="submission" date="2020-03" db="EMBL/GenBank/DDBJ databases">
        <title>Roseomonas stagni sp. nov., isolated from pond water in Japan.</title>
        <authorList>
            <person name="Furuhata K."/>
            <person name="Miyamoto H."/>
            <person name="Goto K."/>
        </authorList>
    </citation>
    <scope>NUCLEOTIDE SEQUENCE [LARGE SCALE GENOMIC DNA]</scope>
    <source>
        <strain evidence="2 3">PeD5</strain>
    </source>
</reference>
<feature type="transmembrane region" description="Helical" evidence="1">
    <location>
        <begin position="14"/>
        <end position="35"/>
    </location>
</feature>
<dbReference type="InterPro" id="IPR029062">
    <property type="entry name" value="Class_I_gatase-like"/>
</dbReference>
<comment type="caution">
    <text evidence="2">The sequence shown here is derived from an EMBL/GenBank/DDBJ whole genome shotgun (WGS) entry which is preliminary data.</text>
</comment>
<dbReference type="RefSeq" id="WP_164694600.1">
    <property type="nucleotide sequence ID" value="NZ_JAAIKB010000004.1"/>
</dbReference>
<keyword evidence="1" id="KW-1133">Transmembrane helix</keyword>
<name>A0A6M1LKN2_9PROT</name>
<evidence type="ECO:0008006" key="4">
    <source>
        <dbReference type="Google" id="ProtNLM"/>
    </source>
</evidence>
<dbReference type="PANTHER" id="PTHR37947">
    <property type="entry name" value="BLL2462 PROTEIN"/>
    <property type="match status" value="1"/>
</dbReference>
<keyword evidence="1" id="KW-0812">Transmembrane</keyword>
<evidence type="ECO:0000313" key="2">
    <source>
        <dbReference type="EMBL" id="NGM20692.1"/>
    </source>
</evidence>